<dbReference type="EMBL" id="KZ613790">
    <property type="protein sequence ID" value="PMD60313.1"/>
    <property type="molecule type" value="Genomic_DNA"/>
</dbReference>
<name>A0A2J6TBF0_9HELO</name>
<dbReference type="InParanoid" id="A0A2J6TBF0"/>
<keyword evidence="3" id="KW-1185">Reference proteome</keyword>
<dbReference type="AlphaFoldDB" id="A0A2J6TBF0"/>
<gene>
    <name evidence="2" type="ORF">K444DRAFT_390391</name>
</gene>
<dbReference type="GeneID" id="36580513"/>
<dbReference type="Proteomes" id="UP000235371">
    <property type="component" value="Unassembled WGS sequence"/>
</dbReference>
<evidence type="ECO:0000256" key="1">
    <source>
        <dbReference type="SAM" id="MobiDB-lite"/>
    </source>
</evidence>
<dbReference type="RefSeq" id="XP_024737217.1">
    <property type="nucleotide sequence ID" value="XM_024872432.1"/>
</dbReference>
<feature type="region of interest" description="Disordered" evidence="1">
    <location>
        <begin position="50"/>
        <end position="84"/>
    </location>
</feature>
<sequence length="170" mass="19071">MISTPSAVSSILHRSLPCNQNPCPVCKATAPEPQSEGLYDELKSPFGKFSEANPDVPSIKRPPAPVLTPQPRARRSRFSTKDPSRFLEPGCTFYKILPAPVLTPQPHTRRSRFSTKDPSRFLEPGCTFYKILPAPVLTPQPHTRRSRFSTKNPSWFLAGWPNTHFLVSVF</sequence>
<organism evidence="2 3">
    <name type="scientific">Hyaloscypha bicolor E</name>
    <dbReference type="NCBI Taxonomy" id="1095630"/>
    <lineage>
        <taxon>Eukaryota</taxon>
        <taxon>Fungi</taxon>
        <taxon>Dikarya</taxon>
        <taxon>Ascomycota</taxon>
        <taxon>Pezizomycotina</taxon>
        <taxon>Leotiomycetes</taxon>
        <taxon>Helotiales</taxon>
        <taxon>Hyaloscyphaceae</taxon>
        <taxon>Hyaloscypha</taxon>
        <taxon>Hyaloscypha bicolor</taxon>
    </lineage>
</organism>
<proteinExistence type="predicted"/>
<evidence type="ECO:0000313" key="2">
    <source>
        <dbReference type="EMBL" id="PMD60313.1"/>
    </source>
</evidence>
<evidence type="ECO:0000313" key="3">
    <source>
        <dbReference type="Proteomes" id="UP000235371"/>
    </source>
</evidence>
<reference evidence="2 3" key="1">
    <citation type="submission" date="2016-04" db="EMBL/GenBank/DDBJ databases">
        <title>A degradative enzymes factory behind the ericoid mycorrhizal symbiosis.</title>
        <authorList>
            <consortium name="DOE Joint Genome Institute"/>
            <person name="Martino E."/>
            <person name="Morin E."/>
            <person name="Grelet G."/>
            <person name="Kuo A."/>
            <person name="Kohler A."/>
            <person name="Daghino S."/>
            <person name="Barry K."/>
            <person name="Choi C."/>
            <person name="Cichocki N."/>
            <person name="Clum A."/>
            <person name="Copeland A."/>
            <person name="Hainaut M."/>
            <person name="Haridas S."/>
            <person name="Labutti K."/>
            <person name="Lindquist E."/>
            <person name="Lipzen A."/>
            <person name="Khouja H.-R."/>
            <person name="Murat C."/>
            <person name="Ohm R."/>
            <person name="Olson A."/>
            <person name="Spatafora J."/>
            <person name="Veneault-Fourrey C."/>
            <person name="Henrissat B."/>
            <person name="Grigoriev I."/>
            <person name="Martin F."/>
            <person name="Perotto S."/>
        </authorList>
    </citation>
    <scope>NUCLEOTIDE SEQUENCE [LARGE SCALE GENOMIC DNA]</scope>
    <source>
        <strain evidence="2 3">E</strain>
    </source>
</reference>
<protein>
    <submittedName>
        <fullName evidence="2">Uncharacterized protein</fullName>
    </submittedName>
</protein>
<accession>A0A2J6TBF0</accession>